<sequence length="481" mass="50688">MPTPLVQRLLRLALATTATAGVIASLAVPAGAHGDGHDDSRAAAAREAYLDGTSIPALMSPNVSWVGNSPDIAAISGCFAKSAPFFYVSSLKAISVYDTSDPQHPRLAGVVDNVVFENEAMNCGERRLGQAVERFVLVGNDLASASSTDIAHASGSVGGDELVLVDVTDPARPYVRSRTSATTGTHTVACVVDTDCRYAYSSGGGRGAAGRFSIFDLTDPDHPVEVDSDPATTGTQPFASPAAGHKWNFDEAGFATHTGWSGSAVFDVRDPARPRLTTTTGRAGDSAAEGAATGYNNFIHHNSFRPNAAAFRPDAPPSLANGNILLVTEEDYEQVDCAQAGSFQTWHVRRLDGTPDAIVPLDKVELADLGSYPVPVGAFCSAHWFDYHPSGIVSVGFYGGGLQLVDVRDPQDIKPFGHALWGGSEVWDAYWVPVHNQNGTAIGKRTNIVYTVDLVRGLDVYTVALPGQETSTGGFGLTRLP</sequence>
<feature type="chain" id="PRO_5047019782" description="LVIVD repeat-containing protein" evidence="1">
    <location>
        <begin position="21"/>
        <end position="481"/>
    </location>
</feature>
<gene>
    <name evidence="2" type="ORF">OO014_13680</name>
</gene>
<comment type="caution">
    <text evidence="2">The sequence shown here is derived from an EMBL/GenBank/DDBJ whole genome shotgun (WGS) entry which is preliminary data.</text>
</comment>
<dbReference type="Proteomes" id="UP001150259">
    <property type="component" value="Unassembled WGS sequence"/>
</dbReference>
<protein>
    <recommendedName>
        <fullName evidence="4">LVIVD repeat-containing protein</fullName>
    </recommendedName>
</protein>
<evidence type="ECO:0000313" key="3">
    <source>
        <dbReference type="Proteomes" id="UP001150259"/>
    </source>
</evidence>
<reference evidence="2 3" key="1">
    <citation type="submission" date="2022-11" db="EMBL/GenBank/DDBJ databases">
        <title>Anaerobic phenanthrene biodegradation by a DNRA strain PheN6.</title>
        <authorList>
            <person name="Zhang Z."/>
        </authorList>
    </citation>
    <scope>NUCLEOTIDE SEQUENCE [LARGE SCALE GENOMIC DNA]</scope>
    <source>
        <strain evidence="2 3">PheN6</strain>
    </source>
</reference>
<feature type="signal peptide" evidence="1">
    <location>
        <begin position="1"/>
        <end position="20"/>
    </location>
</feature>
<proteinExistence type="predicted"/>
<evidence type="ECO:0008006" key="4">
    <source>
        <dbReference type="Google" id="ProtNLM"/>
    </source>
</evidence>
<accession>A0ABT5GJP4</accession>
<keyword evidence="1" id="KW-0732">Signal</keyword>
<evidence type="ECO:0000313" key="2">
    <source>
        <dbReference type="EMBL" id="MDC5698304.1"/>
    </source>
</evidence>
<organism evidence="2 3">
    <name type="scientific">Intrasporangium calvum</name>
    <dbReference type="NCBI Taxonomy" id="53358"/>
    <lineage>
        <taxon>Bacteria</taxon>
        <taxon>Bacillati</taxon>
        <taxon>Actinomycetota</taxon>
        <taxon>Actinomycetes</taxon>
        <taxon>Micrococcales</taxon>
        <taxon>Intrasporangiaceae</taxon>
        <taxon>Intrasporangium</taxon>
    </lineage>
</organism>
<dbReference type="EMBL" id="JAPFQL010000061">
    <property type="protein sequence ID" value="MDC5698304.1"/>
    <property type="molecule type" value="Genomic_DNA"/>
</dbReference>
<keyword evidence="3" id="KW-1185">Reference proteome</keyword>
<name>A0ABT5GJP4_9MICO</name>
<evidence type="ECO:0000256" key="1">
    <source>
        <dbReference type="SAM" id="SignalP"/>
    </source>
</evidence>
<dbReference type="RefSeq" id="WP_272462878.1">
    <property type="nucleotide sequence ID" value="NZ_JAPFQL010000061.1"/>
</dbReference>